<accession>A0A5C6NXF6</accession>
<sequence>CKCNLHANSCVFDKEKLSCECEHNTTGPDCGRCKRNYQGRAWSAGSYLPIPKGTANISCHSSAEGSNPAGRLLVFLSCWSVVVFGSWVHFFLLLPSMSSYLEVALTFPAIGGGITTEIMNAAKKAKQPKTNADWGRHVSPKSFKECIPSNIGPVSK</sequence>
<dbReference type="InterPro" id="IPR050440">
    <property type="entry name" value="Laminin/Netrin_ECM"/>
</dbReference>
<proteinExistence type="predicted"/>
<dbReference type="AlphaFoldDB" id="A0A5C6NXF6"/>
<dbReference type="FunFam" id="2.10.25.10:FF:000085">
    <property type="entry name" value="Netrin G1"/>
    <property type="match status" value="1"/>
</dbReference>
<evidence type="ECO:0000256" key="1">
    <source>
        <dbReference type="ARBA" id="ARBA00023157"/>
    </source>
</evidence>
<evidence type="ECO:0000313" key="6">
    <source>
        <dbReference type="Proteomes" id="UP000324091"/>
    </source>
</evidence>
<organism evidence="5 6">
    <name type="scientific">Takifugu flavidus</name>
    <name type="common">sansaifugu</name>
    <dbReference type="NCBI Taxonomy" id="433684"/>
    <lineage>
        <taxon>Eukaryota</taxon>
        <taxon>Metazoa</taxon>
        <taxon>Chordata</taxon>
        <taxon>Craniata</taxon>
        <taxon>Vertebrata</taxon>
        <taxon>Euteleostomi</taxon>
        <taxon>Actinopterygii</taxon>
        <taxon>Neopterygii</taxon>
        <taxon>Teleostei</taxon>
        <taxon>Neoteleostei</taxon>
        <taxon>Acanthomorphata</taxon>
        <taxon>Eupercaria</taxon>
        <taxon>Tetraodontiformes</taxon>
        <taxon>Tetradontoidea</taxon>
        <taxon>Tetraodontidae</taxon>
        <taxon>Takifugu</taxon>
    </lineage>
</organism>
<dbReference type="GO" id="GO:0009888">
    <property type="term" value="P:tissue development"/>
    <property type="evidence" value="ECO:0007669"/>
    <property type="project" value="TreeGrafter"/>
</dbReference>
<reference evidence="5 6" key="1">
    <citation type="submission" date="2019-04" db="EMBL/GenBank/DDBJ databases">
        <title>Chromosome genome assembly for Takifugu flavidus.</title>
        <authorList>
            <person name="Xiao S."/>
        </authorList>
    </citation>
    <scope>NUCLEOTIDE SEQUENCE [LARGE SCALE GENOMIC DNA]</scope>
    <source>
        <strain evidence="5">HTHZ2018</strain>
        <tissue evidence="5">Muscle</tissue>
    </source>
</reference>
<keyword evidence="2" id="KW-0424">Laminin EGF-like domain</keyword>
<dbReference type="InterPro" id="IPR002049">
    <property type="entry name" value="LE_dom"/>
</dbReference>
<protein>
    <submittedName>
        <fullName evidence="5">Netrin-G1 Laminet-1</fullName>
    </submittedName>
</protein>
<dbReference type="Pfam" id="PF00053">
    <property type="entry name" value="EGF_laminin"/>
    <property type="match status" value="1"/>
</dbReference>
<keyword evidence="3" id="KW-1133">Transmembrane helix</keyword>
<dbReference type="PANTHER" id="PTHR10574">
    <property type="entry name" value="NETRIN/LAMININ-RELATED"/>
    <property type="match status" value="1"/>
</dbReference>
<comment type="caution">
    <text evidence="5">The sequence shown here is derived from an EMBL/GenBank/DDBJ whole genome shotgun (WGS) entry which is preliminary data.</text>
</comment>
<feature type="non-terminal residue" evidence="5">
    <location>
        <position position="1"/>
    </location>
</feature>
<keyword evidence="6" id="KW-1185">Reference proteome</keyword>
<dbReference type="GO" id="GO:0009887">
    <property type="term" value="P:animal organ morphogenesis"/>
    <property type="evidence" value="ECO:0007669"/>
    <property type="project" value="TreeGrafter"/>
</dbReference>
<dbReference type="PANTHER" id="PTHR10574:SF28">
    <property type="entry name" value="NETRIN-G1"/>
    <property type="match status" value="1"/>
</dbReference>
<dbReference type="SMART" id="SM00180">
    <property type="entry name" value="EGF_Lam"/>
    <property type="match status" value="1"/>
</dbReference>
<feature type="transmembrane region" description="Helical" evidence="3">
    <location>
        <begin position="100"/>
        <end position="119"/>
    </location>
</feature>
<evidence type="ECO:0000256" key="2">
    <source>
        <dbReference type="ARBA" id="ARBA00023292"/>
    </source>
</evidence>
<feature type="domain" description="Laminin EGF-like" evidence="4">
    <location>
        <begin position="1"/>
        <end position="59"/>
    </location>
</feature>
<gene>
    <name evidence="5" type="ORF">D4764_17G0007840</name>
</gene>
<dbReference type="Gene3D" id="2.10.25.10">
    <property type="entry name" value="Laminin"/>
    <property type="match status" value="1"/>
</dbReference>
<dbReference type="Proteomes" id="UP000324091">
    <property type="component" value="Chromosome 17"/>
</dbReference>
<keyword evidence="3" id="KW-0472">Membrane</keyword>
<keyword evidence="3" id="KW-0812">Transmembrane</keyword>
<feature type="transmembrane region" description="Helical" evidence="3">
    <location>
        <begin position="72"/>
        <end position="94"/>
    </location>
</feature>
<evidence type="ECO:0000259" key="4">
    <source>
        <dbReference type="SMART" id="SM00180"/>
    </source>
</evidence>
<evidence type="ECO:0000313" key="5">
    <source>
        <dbReference type="EMBL" id="TWW71301.1"/>
    </source>
</evidence>
<dbReference type="SUPFAM" id="SSF57196">
    <property type="entry name" value="EGF/Laminin"/>
    <property type="match status" value="1"/>
</dbReference>
<name>A0A5C6NXF6_9TELE</name>
<dbReference type="EMBL" id="RHFK02000009">
    <property type="protein sequence ID" value="TWW71301.1"/>
    <property type="molecule type" value="Genomic_DNA"/>
</dbReference>
<dbReference type="GO" id="GO:0007409">
    <property type="term" value="P:axonogenesis"/>
    <property type="evidence" value="ECO:0007669"/>
    <property type="project" value="TreeGrafter"/>
</dbReference>
<keyword evidence="1" id="KW-1015">Disulfide bond</keyword>
<dbReference type="CDD" id="cd00055">
    <property type="entry name" value="EGF_Lam"/>
    <property type="match status" value="1"/>
</dbReference>
<evidence type="ECO:0000256" key="3">
    <source>
        <dbReference type="SAM" id="Phobius"/>
    </source>
</evidence>